<reference evidence="9 10" key="1">
    <citation type="submission" date="2019-09" db="EMBL/GenBank/DDBJ databases">
        <title>Bird 10,000 Genomes (B10K) Project - Family phase.</title>
        <authorList>
            <person name="Zhang G."/>
        </authorList>
    </citation>
    <scope>NUCLEOTIDE SEQUENCE [LARGE SCALE GENOMIC DNA]</scope>
    <source>
        <strain evidence="9">B10K-DU-002-14</strain>
        <tissue evidence="9">Muscle</tissue>
    </source>
</reference>
<dbReference type="PANTHER" id="PTHR22237">
    <property type="entry name" value="APC MEMBRANE RECRUITMENT PROTEIN 2-RELATED"/>
    <property type="match status" value="1"/>
</dbReference>
<feature type="region of interest" description="Disordered" evidence="8">
    <location>
        <begin position="634"/>
        <end position="668"/>
    </location>
</feature>
<feature type="region of interest" description="Disordered" evidence="8">
    <location>
        <begin position="61"/>
        <end position="266"/>
    </location>
</feature>
<keyword evidence="5" id="KW-0446">Lipid-binding</keyword>
<dbReference type="PANTHER" id="PTHR22237:SF0">
    <property type="entry name" value="APC MEMBRANE RECRUITMENT PROTEIN 1"/>
    <property type="match status" value="1"/>
</dbReference>
<feature type="region of interest" description="Disordered" evidence="8">
    <location>
        <begin position="891"/>
        <end position="973"/>
    </location>
</feature>
<feature type="region of interest" description="Disordered" evidence="8">
    <location>
        <begin position="1"/>
        <end position="44"/>
    </location>
</feature>
<feature type="compositionally biased region" description="Low complexity" evidence="8">
    <location>
        <begin position="201"/>
        <end position="218"/>
    </location>
</feature>
<evidence type="ECO:0000313" key="9">
    <source>
        <dbReference type="EMBL" id="NXN30513.1"/>
    </source>
</evidence>
<proteinExistence type="inferred from homology"/>
<dbReference type="AlphaFoldDB" id="A0A7L1HWG7"/>
<comment type="similarity">
    <text evidence="2">Belongs to the Amer family.</text>
</comment>
<feature type="compositionally biased region" description="Low complexity" evidence="8">
    <location>
        <begin position="952"/>
        <end position="971"/>
    </location>
</feature>
<organism evidence="9 10">
    <name type="scientific">Nycticryphes semicollaris</name>
    <dbReference type="NCBI Taxonomy" id="227226"/>
    <lineage>
        <taxon>Eukaryota</taxon>
        <taxon>Metazoa</taxon>
        <taxon>Chordata</taxon>
        <taxon>Craniata</taxon>
        <taxon>Vertebrata</taxon>
        <taxon>Euteleostomi</taxon>
        <taxon>Archelosauria</taxon>
        <taxon>Archosauria</taxon>
        <taxon>Dinosauria</taxon>
        <taxon>Saurischia</taxon>
        <taxon>Theropoda</taxon>
        <taxon>Coelurosauria</taxon>
        <taxon>Aves</taxon>
        <taxon>Neognathae</taxon>
        <taxon>Neoaves</taxon>
        <taxon>Charadriiformes</taxon>
        <taxon>Rostratulidae</taxon>
        <taxon>Nycticryphes</taxon>
    </lineage>
</organism>
<feature type="non-terminal residue" evidence="9">
    <location>
        <position position="1038"/>
    </location>
</feature>
<dbReference type="GO" id="GO:0005546">
    <property type="term" value="F:phosphatidylinositol-4,5-bisphosphate binding"/>
    <property type="evidence" value="ECO:0007669"/>
    <property type="project" value="TreeGrafter"/>
</dbReference>
<feature type="region of interest" description="Disordered" evidence="8">
    <location>
        <begin position="986"/>
        <end position="1038"/>
    </location>
</feature>
<feature type="compositionally biased region" description="Polar residues" evidence="8">
    <location>
        <begin position="357"/>
        <end position="366"/>
    </location>
</feature>
<keyword evidence="7" id="KW-0175">Coiled coil</keyword>
<feature type="region of interest" description="Disordered" evidence="8">
    <location>
        <begin position="781"/>
        <end position="878"/>
    </location>
</feature>
<feature type="non-terminal residue" evidence="9">
    <location>
        <position position="1"/>
    </location>
</feature>
<evidence type="ECO:0000256" key="6">
    <source>
        <dbReference type="ARBA" id="ARBA00023136"/>
    </source>
</evidence>
<evidence type="ECO:0000256" key="4">
    <source>
        <dbReference type="ARBA" id="ARBA00022687"/>
    </source>
</evidence>
<dbReference type="Proteomes" id="UP000586634">
    <property type="component" value="Unassembled WGS sequence"/>
</dbReference>
<evidence type="ECO:0000256" key="3">
    <source>
        <dbReference type="ARBA" id="ARBA00022475"/>
    </source>
</evidence>
<comment type="caution">
    <text evidence="9">The sequence shown here is derived from an EMBL/GenBank/DDBJ whole genome shotgun (WGS) entry which is preliminary data.</text>
</comment>
<dbReference type="GO" id="GO:0005886">
    <property type="term" value="C:plasma membrane"/>
    <property type="evidence" value="ECO:0007669"/>
    <property type="project" value="UniProtKB-SubCell"/>
</dbReference>
<feature type="compositionally biased region" description="Basic and acidic residues" evidence="8">
    <location>
        <begin position="12"/>
        <end position="22"/>
    </location>
</feature>
<keyword evidence="6" id="KW-0472">Membrane</keyword>
<name>A0A7L1HWG7_9CHAR</name>
<feature type="compositionally biased region" description="Low complexity" evidence="8">
    <location>
        <begin position="23"/>
        <end position="34"/>
    </location>
</feature>
<feature type="region of interest" description="Disordered" evidence="8">
    <location>
        <begin position="353"/>
        <end position="429"/>
    </location>
</feature>
<evidence type="ECO:0000256" key="1">
    <source>
        <dbReference type="ARBA" id="ARBA00004202"/>
    </source>
</evidence>
<feature type="compositionally biased region" description="Low complexity" evidence="8">
    <location>
        <begin position="902"/>
        <end position="912"/>
    </location>
</feature>
<keyword evidence="4" id="KW-0879">Wnt signaling pathway</keyword>
<feature type="compositionally biased region" description="Basic and acidic residues" evidence="8">
    <location>
        <begin position="813"/>
        <end position="826"/>
    </location>
</feature>
<gene>
    <name evidence="9" type="primary">Amer1</name>
    <name evidence="9" type="ORF">NYCSEM_R05587</name>
</gene>
<dbReference type="GO" id="GO:0060828">
    <property type="term" value="P:regulation of canonical Wnt signaling pathway"/>
    <property type="evidence" value="ECO:0007669"/>
    <property type="project" value="TreeGrafter"/>
</dbReference>
<dbReference type="GO" id="GO:0008013">
    <property type="term" value="F:beta-catenin binding"/>
    <property type="evidence" value="ECO:0007669"/>
    <property type="project" value="TreeGrafter"/>
</dbReference>
<feature type="coiled-coil region" evidence="7">
    <location>
        <begin position="483"/>
        <end position="510"/>
    </location>
</feature>
<evidence type="ECO:0000256" key="5">
    <source>
        <dbReference type="ARBA" id="ARBA00023121"/>
    </source>
</evidence>
<dbReference type="InterPro" id="IPR019003">
    <property type="entry name" value="AMER"/>
</dbReference>
<evidence type="ECO:0000313" key="10">
    <source>
        <dbReference type="Proteomes" id="UP000586634"/>
    </source>
</evidence>
<sequence length="1038" mass="108903">ARSGGQWVACGQREESGDRLPEGGEACGAAAEPPQAQPPPGKLKRTAFKLFGGKRSICTLPSFFGGRSKGQGKVASKKGLSKCRTHEGLSGAACERGDGAPLESPLEGSGDSPPCPLPSSQSAPSAVDSGTRLDLGQGESSPPAGAEGCEKKPSGEKSLPRAKKGLKGFLNSIRRHRKSKAAECEPAELPECSGDAEEATKAAGAGAESGGVVESRGPGPVPAALPVPGGNGLERSSEVAQPSCPVAGDDSSEGDTVAMPGERGPPCLPSGDLLSLLLGDVTSLKSFDSLTGCGDDIAEPDIAESSISVERSREATKRSSCLVTYQGGGEEMAVPEEAEEFLPEVWAGDGARGYGAQVSSSSLETHTSQEAEGPRYVGEALDGVDLLTPQSDQQESAPNSDEGYYDSTTPGPEDEGGDGLGELRKDRLPRDSYSGDALYEFDALMSPSLGEESLFESKVSRQGLVSYFLDFCLPAERSLVQVLDQKRGLMETEEERLAAIQKELLFWELQREPLLKRRDVPSKEQRPREKPCVECNSRAAGSVGNSPTGLGSPPVASPPPERGVKGGMSVARAESPEWRSFPGTLCPEPRYSSQKAQGSCLIQLPGSHSGLDSDRSCGPFGGCVGGSVDPGRAGMFPGYRLPEPERDSGSEPGRSEPQVGSDPDAEQAVSFSQALVEFTSSGTLFSSLSGSLGSSGSGSSFAQNLPALPTMVTFDIVDVEQEGEGECERHPELTEGEDIAEAFEEGYGRKESLADCEGRMSPGSPPGSFLGCEWGVASLPRRLRPHRPSPSMPAPLSMGRRSRSLDTESLESELEHWQVSKGDPEPGRLWWQRDGGRRDSSRARRSRSEEESELAAPDSSLSCPGWRPPQLEAEASAGGLKHWGFAPAAAMERAWEPPEQPVSPVLSLSRSVAGDGASGQPQEPEPMRRPLRPCHLPLQSEGRRPLGEGSGKKLPGLFPLGGTEPELPPGFRFACSPEKGAPCKPVGIAQGIPQHPLGTARTGGSLEHCGEHLKGRASPSHTLPVSCPSAAGNVTQGE</sequence>
<evidence type="ECO:0000256" key="7">
    <source>
        <dbReference type="SAM" id="Coils"/>
    </source>
</evidence>
<accession>A0A7L1HWG7</accession>
<comment type="subcellular location">
    <subcellularLocation>
        <location evidence="1">Cell membrane</location>
        <topology evidence="1">Peripheral membrane protein</topology>
    </subcellularLocation>
</comment>
<keyword evidence="10" id="KW-1185">Reference proteome</keyword>
<protein>
    <submittedName>
        <fullName evidence="9">AMER1 protein</fullName>
    </submittedName>
</protein>
<feature type="compositionally biased region" description="Basic and acidic residues" evidence="8">
    <location>
        <begin position="834"/>
        <end position="849"/>
    </location>
</feature>
<dbReference type="Pfam" id="PF09422">
    <property type="entry name" value="AMER"/>
    <property type="match status" value="2"/>
</dbReference>
<keyword evidence="3" id="KW-1003">Cell membrane</keyword>
<feature type="compositionally biased region" description="Polar residues" evidence="8">
    <location>
        <begin position="388"/>
        <end position="399"/>
    </location>
</feature>
<evidence type="ECO:0000256" key="2">
    <source>
        <dbReference type="ARBA" id="ARBA00007750"/>
    </source>
</evidence>
<feature type="region of interest" description="Disordered" evidence="8">
    <location>
        <begin position="518"/>
        <end position="592"/>
    </location>
</feature>
<dbReference type="GO" id="GO:0016055">
    <property type="term" value="P:Wnt signaling pathway"/>
    <property type="evidence" value="ECO:0007669"/>
    <property type="project" value="UniProtKB-KW"/>
</dbReference>
<dbReference type="EMBL" id="VXBJ01005633">
    <property type="protein sequence ID" value="NXN30513.1"/>
    <property type="molecule type" value="Genomic_DNA"/>
</dbReference>
<dbReference type="OrthoDB" id="9898564at2759"/>
<feature type="compositionally biased region" description="Basic and acidic residues" evidence="8">
    <location>
        <begin position="148"/>
        <end position="159"/>
    </location>
</feature>
<feature type="compositionally biased region" description="Basic and acidic residues" evidence="8">
    <location>
        <begin position="518"/>
        <end position="532"/>
    </location>
</feature>
<evidence type="ECO:0000256" key="8">
    <source>
        <dbReference type="SAM" id="MobiDB-lite"/>
    </source>
</evidence>